<feature type="non-terminal residue" evidence="2">
    <location>
        <position position="1"/>
    </location>
</feature>
<organism evidence="2 3">
    <name type="scientific">Mucuna pruriens</name>
    <name type="common">Velvet bean</name>
    <name type="synonym">Dolichos pruriens</name>
    <dbReference type="NCBI Taxonomy" id="157652"/>
    <lineage>
        <taxon>Eukaryota</taxon>
        <taxon>Viridiplantae</taxon>
        <taxon>Streptophyta</taxon>
        <taxon>Embryophyta</taxon>
        <taxon>Tracheophyta</taxon>
        <taxon>Spermatophyta</taxon>
        <taxon>Magnoliopsida</taxon>
        <taxon>eudicotyledons</taxon>
        <taxon>Gunneridae</taxon>
        <taxon>Pentapetalae</taxon>
        <taxon>rosids</taxon>
        <taxon>fabids</taxon>
        <taxon>Fabales</taxon>
        <taxon>Fabaceae</taxon>
        <taxon>Papilionoideae</taxon>
        <taxon>50 kb inversion clade</taxon>
        <taxon>NPAAA clade</taxon>
        <taxon>indigoferoid/millettioid clade</taxon>
        <taxon>Phaseoleae</taxon>
        <taxon>Mucuna</taxon>
    </lineage>
</organism>
<name>A0A371E8U4_MUCPR</name>
<keyword evidence="3" id="KW-1185">Reference proteome</keyword>
<feature type="region of interest" description="Disordered" evidence="1">
    <location>
        <begin position="36"/>
        <end position="59"/>
    </location>
</feature>
<comment type="caution">
    <text evidence="2">The sequence shown here is derived from an EMBL/GenBank/DDBJ whole genome shotgun (WGS) entry which is preliminary data.</text>
</comment>
<dbReference type="Proteomes" id="UP000257109">
    <property type="component" value="Unassembled WGS sequence"/>
</dbReference>
<dbReference type="EMBL" id="QJKJ01015485">
    <property type="protein sequence ID" value="RDX62451.1"/>
    <property type="molecule type" value="Genomic_DNA"/>
</dbReference>
<proteinExistence type="predicted"/>
<evidence type="ECO:0000313" key="2">
    <source>
        <dbReference type="EMBL" id="RDX62451.1"/>
    </source>
</evidence>
<evidence type="ECO:0000313" key="3">
    <source>
        <dbReference type="Proteomes" id="UP000257109"/>
    </source>
</evidence>
<accession>A0A371E8U4</accession>
<reference evidence="2" key="1">
    <citation type="submission" date="2018-05" db="EMBL/GenBank/DDBJ databases">
        <title>Draft genome of Mucuna pruriens seed.</title>
        <authorList>
            <person name="Nnadi N.E."/>
            <person name="Vos R."/>
            <person name="Hasami M.H."/>
            <person name="Devisetty U.K."/>
            <person name="Aguiy J.C."/>
        </authorList>
    </citation>
    <scope>NUCLEOTIDE SEQUENCE [LARGE SCALE GENOMIC DNA]</scope>
    <source>
        <strain evidence="2">JCA_2017</strain>
    </source>
</reference>
<gene>
    <name evidence="2" type="ORF">CR513_59220</name>
</gene>
<sequence>MDKILKTLTGKFNYVVVSIKESNDIDKLTIDELQNNSSSTREDLEVEDDKEREEGKTSIKPRLNISNRRGKFNSLEFNEFGHLHIPNVKRTQVEDKSVRCVLLGVSDE</sequence>
<protein>
    <recommendedName>
        <fullName evidence="4">Gag-pol polyprotein</fullName>
    </recommendedName>
</protein>
<evidence type="ECO:0000256" key="1">
    <source>
        <dbReference type="SAM" id="MobiDB-lite"/>
    </source>
</evidence>
<dbReference type="AlphaFoldDB" id="A0A371E8U4"/>
<evidence type="ECO:0008006" key="4">
    <source>
        <dbReference type="Google" id="ProtNLM"/>
    </source>
</evidence>